<reference evidence="2 3" key="1">
    <citation type="submission" date="2024-02" db="EMBL/GenBank/DDBJ databases">
        <title>New especies of Spiribacter isolated from saline water.</title>
        <authorList>
            <person name="Leon M.J."/>
            <person name="De La Haba R."/>
            <person name="Sanchez-Porro C."/>
            <person name="Ventosa A."/>
        </authorList>
    </citation>
    <scope>NUCLEOTIDE SEQUENCE [LARGE SCALE GENOMIC DNA]</scope>
    <source>
        <strain evidence="3">ag22IC6-390</strain>
    </source>
</reference>
<feature type="signal peptide" evidence="1">
    <location>
        <begin position="1"/>
        <end position="22"/>
    </location>
</feature>
<sequence length="144" mass="15693">MRVSVLALILTLLSGCAAIEFAENNPYVAAAAVQAATVKFIDESSTSLYRAGDVIAVAELTKEQVNTDQAATLSAVSDLVRGLVDWNSLNQYETLLLSSVIDSIESRLLDDIGAGLLSEQDKVRVNHFLDWVIEAAEMYKMRNQ</sequence>
<name>A0ABV3TFB9_9GAMM</name>
<evidence type="ECO:0000256" key="1">
    <source>
        <dbReference type="SAM" id="SignalP"/>
    </source>
</evidence>
<dbReference type="RefSeq" id="WP_367991176.1">
    <property type="nucleotide sequence ID" value="NZ_JBAKFM010000005.1"/>
</dbReference>
<dbReference type="EMBL" id="JBAKFM010000005">
    <property type="protein sequence ID" value="MEX0469945.1"/>
    <property type="molecule type" value="Genomic_DNA"/>
</dbReference>
<protein>
    <submittedName>
        <fullName evidence="2">Uncharacterized protein</fullName>
    </submittedName>
</protein>
<accession>A0ABV3TFB9</accession>
<dbReference type="Proteomes" id="UP001556709">
    <property type="component" value="Unassembled WGS sequence"/>
</dbReference>
<comment type="caution">
    <text evidence="2">The sequence shown here is derived from an EMBL/GenBank/DDBJ whole genome shotgun (WGS) entry which is preliminary data.</text>
</comment>
<keyword evidence="3" id="KW-1185">Reference proteome</keyword>
<evidence type="ECO:0000313" key="2">
    <source>
        <dbReference type="EMBL" id="MEX0469945.1"/>
    </source>
</evidence>
<gene>
    <name evidence="2" type="ORF">V6X73_09420</name>
</gene>
<keyword evidence="1" id="KW-0732">Signal</keyword>
<evidence type="ECO:0000313" key="3">
    <source>
        <dbReference type="Proteomes" id="UP001556709"/>
    </source>
</evidence>
<proteinExistence type="predicted"/>
<organism evidence="2 3">
    <name type="scientific">Spiribacter pallidus</name>
    <dbReference type="NCBI Taxonomy" id="1987936"/>
    <lineage>
        <taxon>Bacteria</taxon>
        <taxon>Pseudomonadati</taxon>
        <taxon>Pseudomonadota</taxon>
        <taxon>Gammaproteobacteria</taxon>
        <taxon>Chromatiales</taxon>
        <taxon>Ectothiorhodospiraceae</taxon>
        <taxon>Spiribacter</taxon>
    </lineage>
</organism>
<feature type="chain" id="PRO_5047262245" evidence="1">
    <location>
        <begin position="23"/>
        <end position="144"/>
    </location>
</feature>
<dbReference type="PROSITE" id="PS51257">
    <property type="entry name" value="PROKAR_LIPOPROTEIN"/>
    <property type="match status" value="1"/>
</dbReference>